<name>A0A0J5KU09_PLUGE</name>
<dbReference type="Proteomes" id="UP000036196">
    <property type="component" value="Unassembled WGS sequence"/>
</dbReference>
<gene>
    <name evidence="1" type="ORF">ABW06_23370</name>
</gene>
<dbReference type="PATRIC" id="fig|61647.15.peg.3584"/>
<dbReference type="Pfam" id="PF19759">
    <property type="entry name" value="DUF6246"/>
    <property type="match status" value="1"/>
</dbReference>
<dbReference type="InterPro" id="IPR046213">
    <property type="entry name" value="DUF6246"/>
</dbReference>
<reference evidence="1 2" key="1">
    <citation type="submission" date="2015-05" db="EMBL/GenBank/DDBJ databases">
        <title>Genome sequences of Pluralibacter gergoviae.</title>
        <authorList>
            <person name="Greninger A.L."/>
            <person name="Miller S."/>
        </authorList>
    </citation>
    <scope>NUCLEOTIDE SEQUENCE [LARGE SCALE GENOMIC DNA]</scope>
    <source>
        <strain evidence="1 2">JS81F13</strain>
    </source>
</reference>
<evidence type="ECO:0000313" key="1">
    <source>
        <dbReference type="EMBL" id="KMK11031.1"/>
    </source>
</evidence>
<dbReference type="EMBL" id="LDZF01000036">
    <property type="protein sequence ID" value="KMK11031.1"/>
    <property type="molecule type" value="Genomic_DNA"/>
</dbReference>
<accession>A0A0J5KU09</accession>
<dbReference type="RefSeq" id="WP_048280832.1">
    <property type="nucleotide sequence ID" value="NZ_LDZF01000036.1"/>
</dbReference>
<sequence>MTPIKEIGECMIGTGEQEFFFRPSFRNMTRIGEPAEIVRTFYDLCNDEVTPLLQRAADAYRELGRVPDCVLQYIHSGLLTRAAIMAAHTVLTACCDDDIGVLVGWMRPSRSRRRGMVWRPGSVPPQDMIIIAQNLMAHGVVGKARVRKLQRHESNETTTEFRAAEYIMAARNHFGMSREEAENLTMTEFSMLINAKYPDQKGFTREEFDAVMDEDERRWQEMMEREQAAKTQ</sequence>
<organism evidence="1 2">
    <name type="scientific">Pluralibacter gergoviae</name>
    <name type="common">Enterobacter gergoviae</name>
    <dbReference type="NCBI Taxonomy" id="61647"/>
    <lineage>
        <taxon>Bacteria</taxon>
        <taxon>Pseudomonadati</taxon>
        <taxon>Pseudomonadota</taxon>
        <taxon>Gammaproteobacteria</taxon>
        <taxon>Enterobacterales</taxon>
        <taxon>Enterobacteriaceae</taxon>
        <taxon>Pluralibacter</taxon>
    </lineage>
</organism>
<evidence type="ECO:0000313" key="2">
    <source>
        <dbReference type="Proteomes" id="UP000036196"/>
    </source>
</evidence>
<dbReference type="AlphaFoldDB" id="A0A0J5KU09"/>
<protein>
    <submittedName>
        <fullName evidence="1">Uncharacterized protein</fullName>
    </submittedName>
</protein>
<comment type="caution">
    <text evidence="1">The sequence shown here is derived from an EMBL/GenBank/DDBJ whole genome shotgun (WGS) entry which is preliminary data.</text>
</comment>
<proteinExistence type="predicted"/>
<keyword evidence="2" id="KW-1185">Reference proteome</keyword>